<name>A0A3B1D698_9ZZZZ</name>
<dbReference type="Pfam" id="PF00155">
    <property type="entry name" value="Aminotran_1_2"/>
    <property type="match status" value="1"/>
</dbReference>
<evidence type="ECO:0000256" key="9">
    <source>
        <dbReference type="ARBA" id="ARBA00032610"/>
    </source>
</evidence>
<dbReference type="InterPro" id="IPR015422">
    <property type="entry name" value="PyrdxlP-dep_Trfase_small"/>
</dbReference>
<keyword evidence="7" id="KW-0093">Biotin biosynthesis</keyword>
<evidence type="ECO:0000256" key="6">
    <source>
        <dbReference type="ARBA" id="ARBA00022679"/>
    </source>
</evidence>
<dbReference type="InterPro" id="IPR001917">
    <property type="entry name" value="Aminotrans_II_pyridoxalP_BS"/>
</dbReference>
<dbReference type="GO" id="GO:0009102">
    <property type="term" value="P:biotin biosynthetic process"/>
    <property type="evidence" value="ECO:0007669"/>
    <property type="project" value="UniProtKB-UniPathway"/>
</dbReference>
<protein>
    <recommendedName>
        <fullName evidence="5">8-amino-7-oxononanoate synthase</fullName>
        <ecNumber evidence="5">2.3.1.47</ecNumber>
    </recommendedName>
    <alternativeName>
        <fullName evidence="9">7-keto-8-amino-pelargonic acid synthase</fullName>
    </alternativeName>
    <alternativeName>
        <fullName evidence="10">8-amino-7-ketopelargonate synthase</fullName>
    </alternativeName>
</protein>
<dbReference type="NCBIfam" id="TIGR00858">
    <property type="entry name" value="bioF"/>
    <property type="match status" value="1"/>
</dbReference>
<dbReference type="SUPFAM" id="SSF53383">
    <property type="entry name" value="PLP-dependent transferases"/>
    <property type="match status" value="1"/>
</dbReference>
<keyword evidence="8" id="KW-0663">Pyridoxal phosphate</keyword>
<keyword evidence="6 13" id="KW-0808">Transferase</keyword>
<evidence type="ECO:0000313" key="13">
    <source>
        <dbReference type="EMBL" id="VAX31664.1"/>
    </source>
</evidence>
<dbReference type="InterPro" id="IPR004723">
    <property type="entry name" value="AONS_Archaea/Proteobacteria"/>
</dbReference>
<dbReference type="EC" id="2.3.1.47" evidence="5"/>
<comment type="catalytic activity">
    <reaction evidence="11">
        <text>6-carboxyhexanoyl-[ACP] + L-alanine + H(+) = (8S)-8-amino-7-oxononanoate + holo-[ACP] + CO2</text>
        <dbReference type="Rhea" id="RHEA:42288"/>
        <dbReference type="Rhea" id="RHEA-COMP:9685"/>
        <dbReference type="Rhea" id="RHEA-COMP:9955"/>
        <dbReference type="ChEBI" id="CHEBI:15378"/>
        <dbReference type="ChEBI" id="CHEBI:16526"/>
        <dbReference type="ChEBI" id="CHEBI:57972"/>
        <dbReference type="ChEBI" id="CHEBI:64479"/>
        <dbReference type="ChEBI" id="CHEBI:78846"/>
        <dbReference type="ChEBI" id="CHEBI:149468"/>
        <dbReference type="EC" id="2.3.1.47"/>
    </reaction>
</comment>
<comment type="pathway">
    <text evidence="2">Cofactor biosynthesis; biotin biosynthesis.</text>
</comment>
<dbReference type="InterPro" id="IPR004839">
    <property type="entry name" value="Aminotransferase_I/II_large"/>
</dbReference>
<dbReference type="InterPro" id="IPR015424">
    <property type="entry name" value="PyrdxlP-dep_Trfase"/>
</dbReference>
<comment type="similarity">
    <text evidence="3">Belongs to the class-II pyridoxal-phosphate-dependent aminotransferase family. BioF subfamily.</text>
</comment>
<dbReference type="PANTHER" id="PTHR13693">
    <property type="entry name" value="CLASS II AMINOTRANSFERASE/8-AMINO-7-OXONONANOATE SYNTHASE"/>
    <property type="match status" value="1"/>
</dbReference>
<accession>A0A3B1D698</accession>
<evidence type="ECO:0000256" key="8">
    <source>
        <dbReference type="ARBA" id="ARBA00022898"/>
    </source>
</evidence>
<dbReference type="PANTHER" id="PTHR13693:SF100">
    <property type="entry name" value="8-AMINO-7-OXONONANOATE SYNTHASE"/>
    <property type="match status" value="1"/>
</dbReference>
<dbReference type="Gene3D" id="3.90.1150.10">
    <property type="entry name" value="Aspartate Aminotransferase, domain 1"/>
    <property type="match status" value="1"/>
</dbReference>
<dbReference type="EMBL" id="UOGF01000077">
    <property type="protein sequence ID" value="VAX31664.1"/>
    <property type="molecule type" value="Genomic_DNA"/>
</dbReference>
<comment type="subunit">
    <text evidence="4">Homodimer.</text>
</comment>
<evidence type="ECO:0000256" key="3">
    <source>
        <dbReference type="ARBA" id="ARBA00010008"/>
    </source>
</evidence>
<dbReference type="CDD" id="cd06454">
    <property type="entry name" value="KBL_like"/>
    <property type="match status" value="1"/>
</dbReference>
<evidence type="ECO:0000256" key="1">
    <source>
        <dbReference type="ARBA" id="ARBA00001933"/>
    </source>
</evidence>
<evidence type="ECO:0000259" key="12">
    <source>
        <dbReference type="Pfam" id="PF00155"/>
    </source>
</evidence>
<keyword evidence="13" id="KW-0012">Acyltransferase</keyword>
<dbReference type="AlphaFoldDB" id="A0A3B1D698"/>
<evidence type="ECO:0000256" key="7">
    <source>
        <dbReference type="ARBA" id="ARBA00022756"/>
    </source>
</evidence>
<proteinExistence type="inferred from homology"/>
<organism evidence="13">
    <name type="scientific">hydrothermal vent metagenome</name>
    <dbReference type="NCBI Taxonomy" id="652676"/>
    <lineage>
        <taxon>unclassified sequences</taxon>
        <taxon>metagenomes</taxon>
        <taxon>ecological metagenomes</taxon>
    </lineage>
</organism>
<gene>
    <name evidence="13" type="ORF">MNBD_NITROSPIRAE01-1991</name>
</gene>
<dbReference type="UniPathway" id="UPA00078"/>
<evidence type="ECO:0000256" key="5">
    <source>
        <dbReference type="ARBA" id="ARBA00013187"/>
    </source>
</evidence>
<dbReference type="GO" id="GO:0030170">
    <property type="term" value="F:pyridoxal phosphate binding"/>
    <property type="evidence" value="ECO:0007669"/>
    <property type="project" value="InterPro"/>
</dbReference>
<dbReference type="GO" id="GO:0008710">
    <property type="term" value="F:8-amino-7-oxononanoate synthase activity"/>
    <property type="evidence" value="ECO:0007669"/>
    <property type="project" value="UniProtKB-EC"/>
</dbReference>
<dbReference type="PROSITE" id="PS00599">
    <property type="entry name" value="AA_TRANSFER_CLASS_2"/>
    <property type="match status" value="1"/>
</dbReference>
<dbReference type="InterPro" id="IPR015421">
    <property type="entry name" value="PyrdxlP-dep_Trfase_major"/>
</dbReference>
<feature type="domain" description="Aminotransferase class I/classII large" evidence="12">
    <location>
        <begin position="37"/>
        <end position="377"/>
    </location>
</feature>
<reference evidence="13" key="1">
    <citation type="submission" date="2018-06" db="EMBL/GenBank/DDBJ databases">
        <authorList>
            <person name="Zhirakovskaya E."/>
        </authorList>
    </citation>
    <scope>NUCLEOTIDE SEQUENCE</scope>
</reference>
<sequence>MQEFKEILTQLRTEGLYRALLQIDSEASATVRLQGRDVLVFCANNYLGLANDARLKKAATEAIEAWGSGAGAARLVSGNIGLYGAVEKKLAQCKGTAAALVFSTGYMANLGAIGAIVKKGDLILADRLNHASLVDACRLSDARFRVYRHRDTAQLEMLLQKRNAGQNVLIVSDGVFSMEGDIAPLPEILRLADYYDAQVYLDDAHATGVLGENGGGTAAHFGCSSARLIQMGTFSKALGGFGGFVAGTEDLIHLLINKARPFIYTTALPASVLASALAALELFQNDPSLIQQLWRNRAYFVQKISELGFDILGSETPIVPLLIGSPEKALAFSKQLLEKDILVSAIRPPTVPKGTARLRVTLMASHTKEQIDVLLHELECIGQRLKVI</sequence>
<evidence type="ECO:0000256" key="2">
    <source>
        <dbReference type="ARBA" id="ARBA00004746"/>
    </source>
</evidence>
<evidence type="ECO:0000256" key="11">
    <source>
        <dbReference type="ARBA" id="ARBA00047715"/>
    </source>
</evidence>
<evidence type="ECO:0000256" key="10">
    <source>
        <dbReference type="ARBA" id="ARBA00033381"/>
    </source>
</evidence>
<comment type="cofactor">
    <cofactor evidence="1">
        <name>pyridoxal 5'-phosphate</name>
        <dbReference type="ChEBI" id="CHEBI:597326"/>
    </cofactor>
</comment>
<evidence type="ECO:0000256" key="4">
    <source>
        <dbReference type="ARBA" id="ARBA00011738"/>
    </source>
</evidence>
<dbReference type="InterPro" id="IPR050087">
    <property type="entry name" value="AON_synthase_class-II"/>
</dbReference>
<dbReference type="Gene3D" id="3.40.640.10">
    <property type="entry name" value="Type I PLP-dependent aspartate aminotransferase-like (Major domain)"/>
    <property type="match status" value="1"/>
</dbReference>